<dbReference type="OrthoDB" id="1046782at2759"/>
<dbReference type="Gene3D" id="1.20.58.340">
    <property type="entry name" value="Magnesium transport protein CorA, transmembrane region"/>
    <property type="match status" value="1"/>
</dbReference>
<feature type="transmembrane region" description="Helical" evidence="2">
    <location>
        <begin position="362"/>
        <end position="385"/>
    </location>
</feature>
<feature type="transmembrane region" description="Helical" evidence="2">
    <location>
        <begin position="400"/>
        <end position="420"/>
    </location>
</feature>
<keyword evidence="2" id="KW-1133">Transmembrane helix</keyword>
<comment type="caution">
    <text evidence="3">The sequence shown here is derived from an EMBL/GenBank/DDBJ whole genome shotgun (WGS) entry which is preliminary data.</text>
</comment>
<evidence type="ECO:0000256" key="1">
    <source>
        <dbReference type="SAM" id="MobiDB-lite"/>
    </source>
</evidence>
<protein>
    <submittedName>
        <fullName evidence="3">Uncharacterized protein</fullName>
    </submittedName>
</protein>
<organism evidence="3 4">
    <name type="scientific">Hyphodiscus hymeniophilus</name>
    <dbReference type="NCBI Taxonomy" id="353542"/>
    <lineage>
        <taxon>Eukaryota</taxon>
        <taxon>Fungi</taxon>
        <taxon>Dikarya</taxon>
        <taxon>Ascomycota</taxon>
        <taxon>Pezizomycotina</taxon>
        <taxon>Leotiomycetes</taxon>
        <taxon>Helotiales</taxon>
        <taxon>Hyphodiscaceae</taxon>
        <taxon>Hyphodiscus</taxon>
    </lineage>
</organism>
<evidence type="ECO:0000313" key="4">
    <source>
        <dbReference type="Proteomes" id="UP000785200"/>
    </source>
</evidence>
<sequence>MDHAHQNQSSYNAFENEARKDEKVSHDPLIFGGFEWAQGKERHESCAAVNNIIRSPRLSWGWVADHEQSFAPLDLPTSENVKDLLSLYRLYSIPGSFVSERLHNIACSFGTCHEKIEAEYSWFHFLCKNIPVVEVGGVKRIVDQNTAGIERQLSQSDFSWVRSAYCLKTKWTDRSKNRQEVSLIVFGGGPSLWERFDEISSHTSWQAIVEDPYCLYNVIFECLYTQVDRLAWNLAQVYGQEEEKILRSANLPGSAADHLDFVGLHMLSKHEIYLLEGAEAVMATLESLRAYHDQVTKDVTMFPSALETKANFRYRKLLFNSTNLRLKSLEKRTQNMINLSFNLVTQADSRIMKADSSSMKTIAAMTLVFLPCTAVATIFSTPFFYLSSELNEGPIRMSPYFWLIWVIAIPLTLLVMYAWYRYQSRLQQRIVGGAQPMPLQQMV</sequence>
<keyword evidence="4" id="KW-1185">Reference proteome</keyword>
<accession>A0A9P6VDL6</accession>
<feature type="region of interest" description="Disordered" evidence="1">
    <location>
        <begin position="1"/>
        <end position="20"/>
    </location>
</feature>
<dbReference type="EMBL" id="VNKQ01000019">
    <property type="protein sequence ID" value="KAG0645260.1"/>
    <property type="molecule type" value="Genomic_DNA"/>
</dbReference>
<name>A0A9P6VDL6_9HELO</name>
<proteinExistence type="predicted"/>
<dbReference type="AlphaFoldDB" id="A0A9P6VDL6"/>
<dbReference type="Proteomes" id="UP000785200">
    <property type="component" value="Unassembled WGS sequence"/>
</dbReference>
<keyword evidence="2" id="KW-0472">Membrane</keyword>
<feature type="compositionally biased region" description="Polar residues" evidence="1">
    <location>
        <begin position="1"/>
        <end position="13"/>
    </location>
</feature>
<reference evidence="3" key="1">
    <citation type="submission" date="2019-07" db="EMBL/GenBank/DDBJ databases">
        <title>Hyphodiscus hymeniophilus genome sequencing and assembly.</title>
        <authorList>
            <person name="Kramer G."/>
            <person name="Nodwell J."/>
        </authorList>
    </citation>
    <scope>NUCLEOTIDE SEQUENCE</scope>
    <source>
        <strain evidence="3">ATCC 34498</strain>
    </source>
</reference>
<gene>
    <name evidence="3" type="ORF">D0Z07_8842</name>
</gene>
<evidence type="ECO:0000313" key="3">
    <source>
        <dbReference type="EMBL" id="KAG0645260.1"/>
    </source>
</evidence>
<evidence type="ECO:0000256" key="2">
    <source>
        <dbReference type="SAM" id="Phobius"/>
    </source>
</evidence>
<keyword evidence="2" id="KW-0812">Transmembrane</keyword>